<feature type="transmembrane region" description="Helical" evidence="5">
    <location>
        <begin position="436"/>
        <end position="457"/>
    </location>
</feature>
<dbReference type="InterPro" id="IPR036259">
    <property type="entry name" value="MFS_trans_sf"/>
</dbReference>
<feature type="transmembrane region" description="Helical" evidence="5">
    <location>
        <begin position="469"/>
        <end position="494"/>
    </location>
</feature>
<dbReference type="SUPFAM" id="SSF103473">
    <property type="entry name" value="MFS general substrate transporter"/>
    <property type="match status" value="1"/>
</dbReference>
<feature type="transmembrane region" description="Helical" evidence="5">
    <location>
        <begin position="373"/>
        <end position="393"/>
    </location>
</feature>
<feature type="transmembrane region" description="Helical" evidence="5">
    <location>
        <begin position="500"/>
        <end position="522"/>
    </location>
</feature>
<protein>
    <submittedName>
        <fullName evidence="8">Sialin</fullName>
    </submittedName>
</protein>
<name>A0ABM0ZYK9_APLCA</name>
<evidence type="ECO:0000313" key="8">
    <source>
        <dbReference type="RefSeq" id="XP_012937209.1"/>
    </source>
</evidence>
<feature type="transmembrane region" description="Helical" evidence="5">
    <location>
        <begin position="413"/>
        <end position="430"/>
    </location>
</feature>
<feature type="transmembrane region" description="Helical" evidence="5">
    <location>
        <begin position="235"/>
        <end position="259"/>
    </location>
</feature>
<evidence type="ECO:0000256" key="2">
    <source>
        <dbReference type="ARBA" id="ARBA00022692"/>
    </source>
</evidence>
<evidence type="ECO:0000256" key="5">
    <source>
        <dbReference type="SAM" id="Phobius"/>
    </source>
</evidence>
<dbReference type="Proteomes" id="UP000694888">
    <property type="component" value="Unplaced"/>
</dbReference>
<proteinExistence type="predicted"/>
<dbReference type="Gene3D" id="1.20.1250.20">
    <property type="entry name" value="MFS general substrate transporter like domains"/>
    <property type="match status" value="2"/>
</dbReference>
<evidence type="ECO:0000256" key="4">
    <source>
        <dbReference type="ARBA" id="ARBA00023136"/>
    </source>
</evidence>
<keyword evidence="3 5" id="KW-1133">Transmembrane helix</keyword>
<dbReference type="InterPro" id="IPR011701">
    <property type="entry name" value="MFS"/>
</dbReference>
<comment type="subcellular location">
    <subcellularLocation>
        <location evidence="1">Membrane</location>
        <topology evidence="1">Multi-pass membrane protein</topology>
    </subcellularLocation>
</comment>
<dbReference type="InterPro" id="IPR050382">
    <property type="entry name" value="MFS_Na/Anion_cotransporter"/>
</dbReference>
<evidence type="ECO:0000259" key="6">
    <source>
        <dbReference type="PROSITE" id="PS50850"/>
    </source>
</evidence>
<evidence type="ECO:0000256" key="3">
    <source>
        <dbReference type="ARBA" id="ARBA00022989"/>
    </source>
</evidence>
<dbReference type="PROSITE" id="PS50850">
    <property type="entry name" value="MFS"/>
    <property type="match status" value="1"/>
</dbReference>
<dbReference type="GeneID" id="101850216"/>
<organism evidence="7 8">
    <name type="scientific">Aplysia californica</name>
    <name type="common">California sea hare</name>
    <dbReference type="NCBI Taxonomy" id="6500"/>
    <lineage>
        <taxon>Eukaryota</taxon>
        <taxon>Metazoa</taxon>
        <taxon>Spiralia</taxon>
        <taxon>Lophotrochozoa</taxon>
        <taxon>Mollusca</taxon>
        <taxon>Gastropoda</taxon>
        <taxon>Heterobranchia</taxon>
        <taxon>Euthyneura</taxon>
        <taxon>Tectipleura</taxon>
        <taxon>Aplysiida</taxon>
        <taxon>Aplysioidea</taxon>
        <taxon>Aplysiidae</taxon>
        <taxon>Aplysia</taxon>
    </lineage>
</organism>
<sequence length="639" mass="69651">MAGGNNNGELNKGTEVKVADQGCLHKFTSCRWTLAFLLLLLRMCQTALRQNIGMALVCMAERPPSAPFLPTDNVSRNHLTSADRGRIPATKDGVSAEQAPSIKYSLHLNSSVVIAGVMRGHNSTPDDLQQKYLCDTGDREFLWDAAFEGLVLSSYYYGYLITPLLSSYLERVVGAKRLVAVSVGMGAVINLLTPQCTRAHQYLLVALRVLAGTTNGMIDPAIQSLWAAWAPKPEVAYLCAVEYTGVSLGGIFTFLISGLLCQIPVDNGWPFVFYFYGSMSLLLVALWLALAYNRPQEHPRISPEELDYILANTQPAGKAKEQRRPPWTKIFCSGPVWAIVVSTTTFMWVYSWVLAYLPMYMQDVLLFKITENALLSSLPFAGKFITGLLCGYLADKLLRTKMSVSCNRKTFQMIGCVGCSICTLVISFLDHNSRDVAVVLLILAVATQNITSVAFRINALDIAPRYAGFILGLSSTVAVAVSMTAPLVTSAVVIDKTQEQWQIMFYVVAALSLVGGLVFLFLSSGKLQPWSHSEESVELEVELPPEGQPPIVKPMTSLDNKKGRGSLSEIGSSDSVLLNEEPISGLDGDLDACISDVEVGSYPGCQRKAPRHLQKSAVAKMHDLDASSQWSSSLSLTGC</sequence>
<accession>A0ABM0ZYK9</accession>
<reference evidence="8" key="1">
    <citation type="submission" date="2025-08" db="UniProtKB">
        <authorList>
            <consortium name="RefSeq"/>
        </authorList>
    </citation>
    <scope>IDENTIFICATION</scope>
</reference>
<dbReference type="PANTHER" id="PTHR11662">
    <property type="entry name" value="SOLUTE CARRIER FAMILY 17"/>
    <property type="match status" value="1"/>
</dbReference>
<keyword evidence="4 5" id="KW-0472">Membrane</keyword>
<feature type="transmembrane region" description="Helical" evidence="5">
    <location>
        <begin position="330"/>
        <end position="353"/>
    </location>
</feature>
<keyword evidence="2 5" id="KW-0812">Transmembrane</keyword>
<evidence type="ECO:0000256" key="1">
    <source>
        <dbReference type="ARBA" id="ARBA00004141"/>
    </source>
</evidence>
<gene>
    <name evidence="8" type="primary">LOC101850216</name>
</gene>
<keyword evidence="7" id="KW-1185">Reference proteome</keyword>
<dbReference type="PANTHER" id="PTHR11662:SF399">
    <property type="entry name" value="FI19708P1-RELATED"/>
    <property type="match status" value="1"/>
</dbReference>
<dbReference type="InterPro" id="IPR020846">
    <property type="entry name" value="MFS_dom"/>
</dbReference>
<feature type="domain" description="Major facilitator superfamily (MFS) profile" evidence="6">
    <location>
        <begin position="108"/>
        <end position="527"/>
    </location>
</feature>
<dbReference type="Pfam" id="PF07690">
    <property type="entry name" value="MFS_1"/>
    <property type="match status" value="1"/>
</dbReference>
<evidence type="ECO:0000313" key="7">
    <source>
        <dbReference type="Proteomes" id="UP000694888"/>
    </source>
</evidence>
<feature type="transmembrane region" description="Helical" evidence="5">
    <location>
        <begin position="271"/>
        <end position="292"/>
    </location>
</feature>
<dbReference type="RefSeq" id="XP_012937209.1">
    <property type="nucleotide sequence ID" value="XM_013081755.2"/>
</dbReference>